<dbReference type="PROSITE" id="PS51278">
    <property type="entry name" value="GATASE_TYPE_2"/>
    <property type="match status" value="1"/>
</dbReference>
<dbReference type="InterPro" id="IPR029055">
    <property type="entry name" value="Ntn_hydrolases_N"/>
</dbReference>
<dbReference type="InterPro" id="IPR006426">
    <property type="entry name" value="Asn_synth_AEB"/>
</dbReference>
<dbReference type="InterPro" id="IPR014729">
    <property type="entry name" value="Rossmann-like_a/b/a_fold"/>
</dbReference>
<dbReference type="PANTHER" id="PTHR43284">
    <property type="entry name" value="ASPARAGINE SYNTHETASE (GLUTAMINE-HYDROLYZING)"/>
    <property type="match status" value="1"/>
</dbReference>
<evidence type="ECO:0000256" key="6">
    <source>
        <dbReference type="ARBA" id="ARBA00022962"/>
    </source>
</evidence>
<comment type="caution">
    <text evidence="11">The sequence shown here is derived from an EMBL/GenBank/DDBJ whole genome shotgun (WGS) entry which is preliminary data.</text>
</comment>
<comment type="pathway">
    <text evidence="1">Amino-acid biosynthesis; L-asparagine biosynthesis; L-asparagine from L-aspartate (L-Gln route): step 1/1.</text>
</comment>
<feature type="domain" description="Glutamine amidotransferase type-2" evidence="10">
    <location>
        <begin position="2"/>
        <end position="223"/>
    </location>
</feature>
<evidence type="ECO:0000256" key="7">
    <source>
        <dbReference type="ARBA" id="ARBA00048741"/>
    </source>
</evidence>
<dbReference type="NCBIfam" id="TIGR01536">
    <property type="entry name" value="asn_synth_AEB"/>
    <property type="match status" value="1"/>
</dbReference>
<dbReference type="Gene3D" id="3.60.20.10">
    <property type="entry name" value="Glutamine Phosphoribosylpyrophosphate, subunit 1, domain 1"/>
    <property type="match status" value="1"/>
</dbReference>
<evidence type="ECO:0000256" key="2">
    <source>
        <dbReference type="ARBA" id="ARBA00005752"/>
    </source>
</evidence>
<gene>
    <name evidence="11" type="ORF">A3F84_23020</name>
</gene>
<dbReference type="GO" id="GO:0005829">
    <property type="term" value="C:cytosol"/>
    <property type="evidence" value="ECO:0007669"/>
    <property type="project" value="TreeGrafter"/>
</dbReference>
<keyword evidence="5 9" id="KW-0067">ATP-binding</keyword>
<feature type="active site" description="For GATase activity" evidence="8">
    <location>
        <position position="2"/>
    </location>
</feature>
<dbReference type="EC" id="6.3.5.4" evidence="3"/>
<reference evidence="11 12" key="1">
    <citation type="journal article" date="2016" name="Nat. Commun.">
        <title>Thousands of microbial genomes shed light on interconnected biogeochemical processes in an aquifer system.</title>
        <authorList>
            <person name="Anantharaman K."/>
            <person name="Brown C.T."/>
            <person name="Hug L.A."/>
            <person name="Sharon I."/>
            <person name="Castelle C.J."/>
            <person name="Probst A.J."/>
            <person name="Thomas B.C."/>
            <person name="Singh A."/>
            <person name="Wilkins M.J."/>
            <person name="Karaoz U."/>
            <person name="Brodie E.L."/>
            <person name="Williams K.H."/>
            <person name="Hubbard S.S."/>
            <person name="Banfield J.F."/>
        </authorList>
    </citation>
    <scope>NUCLEOTIDE SEQUENCE [LARGE SCALE GENOMIC DNA]</scope>
    <source>
        <strain evidence="12">RIFCSPLOWO2_12_FULL_64_10</strain>
    </source>
</reference>
<dbReference type="InterPro" id="IPR051786">
    <property type="entry name" value="ASN_synthetase/amidase"/>
</dbReference>
<evidence type="ECO:0000313" key="12">
    <source>
        <dbReference type="Proteomes" id="UP000178606"/>
    </source>
</evidence>
<dbReference type="SUPFAM" id="SSF52402">
    <property type="entry name" value="Adenine nucleotide alpha hydrolases-like"/>
    <property type="match status" value="1"/>
</dbReference>
<evidence type="ECO:0000256" key="4">
    <source>
        <dbReference type="ARBA" id="ARBA00022741"/>
    </source>
</evidence>
<dbReference type="GO" id="GO:0005524">
    <property type="term" value="F:ATP binding"/>
    <property type="evidence" value="ECO:0007669"/>
    <property type="project" value="UniProtKB-KW"/>
</dbReference>
<dbReference type="SUPFAM" id="SSF56235">
    <property type="entry name" value="N-terminal nucleophile aminohydrolases (Ntn hydrolases)"/>
    <property type="match status" value="1"/>
</dbReference>
<evidence type="ECO:0000256" key="8">
    <source>
        <dbReference type="PIRSR" id="PIRSR001589-1"/>
    </source>
</evidence>
<evidence type="ECO:0000256" key="1">
    <source>
        <dbReference type="ARBA" id="ARBA00005187"/>
    </source>
</evidence>
<dbReference type="InterPro" id="IPR017932">
    <property type="entry name" value="GATase_2_dom"/>
</dbReference>
<keyword evidence="4 9" id="KW-0547">Nucleotide-binding</keyword>
<evidence type="ECO:0000259" key="10">
    <source>
        <dbReference type="PROSITE" id="PS51278"/>
    </source>
</evidence>
<protein>
    <recommendedName>
        <fullName evidence="3">asparagine synthase (glutamine-hydrolyzing)</fullName>
        <ecNumber evidence="3">6.3.5.4</ecNumber>
    </recommendedName>
</protein>
<keyword evidence="8" id="KW-0061">Asparagine biosynthesis</keyword>
<dbReference type="Pfam" id="PF00733">
    <property type="entry name" value="Asn_synthase"/>
    <property type="match status" value="1"/>
</dbReference>
<feature type="binding site" evidence="9">
    <location>
        <position position="271"/>
    </location>
    <ligand>
        <name>ATP</name>
        <dbReference type="ChEBI" id="CHEBI:30616"/>
    </ligand>
</feature>
<evidence type="ECO:0000256" key="9">
    <source>
        <dbReference type="PIRSR" id="PIRSR001589-2"/>
    </source>
</evidence>
<dbReference type="CDD" id="cd00712">
    <property type="entry name" value="AsnB"/>
    <property type="match status" value="1"/>
</dbReference>
<dbReference type="GO" id="GO:0006529">
    <property type="term" value="P:asparagine biosynthetic process"/>
    <property type="evidence" value="ECO:0007669"/>
    <property type="project" value="UniProtKB-KW"/>
</dbReference>
<organism evidence="11 12">
    <name type="scientific">Handelsmanbacteria sp. (strain RIFCSPLOWO2_12_FULL_64_10)</name>
    <dbReference type="NCBI Taxonomy" id="1817868"/>
    <lineage>
        <taxon>Bacteria</taxon>
        <taxon>Candidatus Handelsmaniibacteriota</taxon>
    </lineage>
</organism>
<proteinExistence type="inferred from homology"/>
<dbReference type="CDD" id="cd01991">
    <property type="entry name" value="Asn_synthase_B_C"/>
    <property type="match status" value="1"/>
</dbReference>
<dbReference type="Proteomes" id="UP000178606">
    <property type="component" value="Unassembled WGS sequence"/>
</dbReference>
<keyword evidence="8" id="KW-0028">Amino-acid biosynthesis</keyword>
<dbReference type="InterPro" id="IPR033738">
    <property type="entry name" value="AsnB_N"/>
</dbReference>
<dbReference type="AlphaFoldDB" id="A0A1F6CFZ2"/>
<dbReference type="Pfam" id="PF13537">
    <property type="entry name" value="GATase_7"/>
    <property type="match status" value="1"/>
</dbReference>
<dbReference type="GO" id="GO:0004066">
    <property type="term" value="F:asparagine synthase (glutamine-hydrolyzing) activity"/>
    <property type="evidence" value="ECO:0007669"/>
    <property type="project" value="UniProtKB-EC"/>
</dbReference>
<comment type="similarity">
    <text evidence="2">Belongs to the asparagine synthetase family.</text>
</comment>
<dbReference type="PIRSF" id="PIRSF001589">
    <property type="entry name" value="Asn_synthetase_glu-h"/>
    <property type="match status" value="1"/>
</dbReference>
<sequence>MCGICGIFHYGREETVDLSTLSVMTDMMSHRGPDDRGVYPDQQEGRPTTYSRVGLGHRRLSIIDLTPSGHQPMSNEDETLWIVYNGEIYNYLELRKSLIQKGHIFHSSSDTEVILHLFEEHGERCPEYLSGMFSFVIWDSKAHKMFGTRDRLGIKPLYYYDSGTSFVFASEIKPIFQSGLISPQLDLQSLDYLLTYRYVPSPDTAFSKIKKVPPGHFFVCDQTGVHIHCYWPYVPQLIEGVDEAYLIERIRHLFQKSVKSHMVSDVPVGLLLSSGLDSSSVLSVMRQCSPYPIKTFTLGFEGGERTNELRDARATARMFGTDHYECTIGPADYQTFFEDYLFHLEEPILNLSGIAWFYVSKLAREHVKVVLTGQGADEPLAGYTRYLGERFSHFYRLVPSPVRFLLRSTVEATCRREALRRAVRSLEERDTLKRFHHIYAVFDASMKAQLYRREVAQCLAGTSVFAPHVETLQKRVEQRDALSQLMYIDTRVWLPDDLLTVGDKLSMAVSLEARVPFLDHEFIEFLEGIPSALKIKHLRAKYIWKKAVQDWLPPKVIDRPKKGFSNPVDDWLRNRMKNFAHDLVLDKTSACARYFDLNYIRSMLDAHSSYRRDFHRQIFLLVCFEVWHRRFIK</sequence>
<dbReference type="EMBL" id="MFKF01000254">
    <property type="protein sequence ID" value="OGG48153.1"/>
    <property type="molecule type" value="Genomic_DNA"/>
</dbReference>
<evidence type="ECO:0000256" key="3">
    <source>
        <dbReference type="ARBA" id="ARBA00012737"/>
    </source>
</evidence>
<comment type="catalytic activity">
    <reaction evidence="7">
        <text>L-aspartate + L-glutamine + ATP + H2O = L-asparagine + L-glutamate + AMP + diphosphate + H(+)</text>
        <dbReference type="Rhea" id="RHEA:12228"/>
        <dbReference type="ChEBI" id="CHEBI:15377"/>
        <dbReference type="ChEBI" id="CHEBI:15378"/>
        <dbReference type="ChEBI" id="CHEBI:29985"/>
        <dbReference type="ChEBI" id="CHEBI:29991"/>
        <dbReference type="ChEBI" id="CHEBI:30616"/>
        <dbReference type="ChEBI" id="CHEBI:33019"/>
        <dbReference type="ChEBI" id="CHEBI:58048"/>
        <dbReference type="ChEBI" id="CHEBI:58359"/>
        <dbReference type="ChEBI" id="CHEBI:456215"/>
        <dbReference type="EC" id="6.3.5.4"/>
    </reaction>
</comment>
<accession>A0A1F6CFZ2</accession>
<dbReference type="PANTHER" id="PTHR43284:SF1">
    <property type="entry name" value="ASPARAGINE SYNTHETASE"/>
    <property type="match status" value="1"/>
</dbReference>
<dbReference type="Gene3D" id="3.40.50.620">
    <property type="entry name" value="HUPs"/>
    <property type="match status" value="1"/>
</dbReference>
<feature type="binding site" evidence="9">
    <location>
        <position position="110"/>
    </location>
    <ligand>
        <name>L-glutamine</name>
        <dbReference type="ChEBI" id="CHEBI:58359"/>
    </ligand>
</feature>
<keyword evidence="6 8" id="KW-0315">Glutamine amidotransferase</keyword>
<evidence type="ECO:0000313" key="11">
    <source>
        <dbReference type="EMBL" id="OGG48153.1"/>
    </source>
</evidence>
<dbReference type="InterPro" id="IPR001962">
    <property type="entry name" value="Asn_synthase"/>
</dbReference>
<evidence type="ECO:0000256" key="5">
    <source>
        <dbReference type="ARBA" id="ARBA00022840"/>
    </source>
</evidence>
<name>A0A1F6CFZ2_HANXR</name>